<dbReference type="InterPro" id="IPR012677">
    <property type="entry name" value="Nucleotide-bd_a/b_plait_sf"/>
</dbReference>
<dbReference type="SMART" id="SM00360">
    <property type="entry name" value="RRM"/>
    <property type="match status" value="1"/>
</dbReference>
<organism evidence="5 6">
    <name type="scientific">Protopolystoma xenopodis</name>
    <dbReference type="NCBI Taxonomy" id="117903"/>
    <lineage>
        <taxon>Eukaryota</taxon>
        <taxon>Metazoa</taxon>
        <taxon>Spiralia</taxon>
        <taxon>Lophotrochozoa</taxon>
        <taxon>Platyhelminthes</taxon>
        <taxon>Monogenea</taxon>
        <taxon>Polyopisthocotylea</taxon>
        <taxon>Polystomatidea</taxon>
        <taxon>Polystomatidae</taxon>
        <taxon>Protopolystoma</taxon>
    </lineage>
</organism>
<feature type="domain" description="RRM" evidence="4">
    <location>
        <begin position="56"/>
        <end position="130"/>
    </location>
</feature>
<evidence type="ECO:0000313" key="6">
    <source>
        <dbReference type="Proteomes" id="UP000784294"/>
    </source>
</evidence>
<dbReference type="Pfam" id="PF00076">
    <property type="entry name" value="RRM_1"/>
    <property type="match status" value="1"/>
</dbReference>
<evidence type="ECO:0000259" key="4">
    <source>
        <dbReference type="PROSITE" id="PS50102"/>
    </source>
</evidence>
<evidence type="ECO:0000256" key="2">
    <source>
        <dbReference type="PROSITE-ProRule" id="PRU00176"/>
    </source>
</evidence>
<sequence length="130" mass="13534">SAAEAAATQSGGAAIPPPTAASGNYNSYGGTGSLHSSQPAVPPINPANIPDQPPNKILFVTNLPSDADEAMLGMLFTQFSGFREIRMVPGRSDIAFVEFGTEREAAGAKHGLQGFTVRPGHPIRITFAKK</sequence>
<dbReference type="Proteomes" id="UP000784294">
    <property type="component" value="Unassembled WGS sequence"/>
</dbReference>
<gene>
    <name evidence="5" type="ORF">PXEA_LOCUS23581</name>
</gene>
<protein>
    <recommendedName>
        <fullName evidence="4">RRM domain-containing protein</fullName>
    </recommendedName>
</protein>
<dbReference type="PROSITE" id="PS50102">
    <property type="entry name" value="RRM"/>
    <property type="match status" value="1"/>
</dbReference>
<dbReference type="SUPFAM" id="SSF54928">
    <property type="entry name" value="RNA-binding domain, RBD"/>
    <property type="match status" value="1"/>
</dbReference>
<evidence type="ECO:0000313" key="5">
    <source>
        <dbReference type="EMBL" id="VEL30141.1"/>
    </source>
</evidence>
<dbReference type="FunFam" id="3.30.70.330:FF:000029">
    <property type="entry name" value="U2 small nuclear ribonucleoprotein B"/>
    <property type="match status" value="1"/>
</dbReference>
<evidence type="ECO:0000256" key="3">
    <source>
        <dbReference type="SAM" id="MobiDB-lite"/>
    </source>
</evidence>
<dbReference type="GO" id="GO:0003723">
    <property type="term" value="F:RNA binding"/>
    <property type="evidence" value="ECO:0007669"/>
    <property type="project" value="UniProtKB-UniRule"/>
</dbReference>
<keyword evidence="1 2" id="KW-0694">RNA-binding</keyword>
<comment type="caution">
    <text evidence="5">The sequence shown here is derived from an EMBL/GenBank/DDBJ whole genome shotgun (WGS) entry which is preliminary data.</text>
</comment>
<dbReference type="AlphaFoldDB" id="A0A3S5FF82"/>
<reference evidence="5" key="1">
    <citation type="submission" date="2018-11" db="EMBL/GenBank/DDBJ databases">
        <authorList>
            <consortium name="Pathogen Informatics"/>
        </authorList>
    </citation>
    <scope>NUCLEOTIDE SEQUENCE</scope>
</reference>
<accession>A0A3S5FF82</accession>
<dbReference type="EMBL" id="CAAALY010109732">
    <property type="protein sequence ID" value="VEL30141.1"/>
    <property type="molecule type" value="Genomic_DNA"/>
</dbReference>
<feature type="compositionally biased region" description="Low complexity" evidence="3">
    <location>
        <begin position="1"/>
        <end position="14"/>
    </location>
</feature>
<evidence type="ECO:0000256" key="1">
    <source>
        <dbReference type="ARBA" id="ARBA00022884"/>
    </source>
</evidence>
<dbReference type="PANTHER" id="PTHR10501">
    <property type="entry name" value="U1 SMALL NUCLEAR RIBONUCLEOPROTEIN A/U2 SMALL NUCLEAR RIBONUCLEOPROTEIN B"/>
    <property type="match status" value="1"/>
</dbReference>
<keyword evidence="6" id="KW-1185">Reference proteome</keyword>
<proteinExistence type="predicted"/>
<feature type="non-terminal residue" evidence="5">
    <location>
        <position position="1"/>
    </location>
</feature>
<dbReference type="OrthoDB" id="277802at2759"/>
<dbReference type="InterPro" id="IPR035979">
    <property type="entry name" value="RBD_domain_sf"/>
</dbReference>
<feature type="region of interest" description="Disordered" evidence="3">
    <location>
        <begin position="1"/>
        <end position="53"/>
    </location>
</feature>
<dbReference type="Gene3D" id="3.30.70.330">
    <property type="match status" value="1"/>
</dbReference>
<name>A0A3S5FF82_9PLAT</name>
<dbReference type="InterPro" id="IPR000504">
    <property type="entry name" value="RRM_dom"/>
</dbReference>